<organism evidence="2 3">
    <name type="scientific">Phyllosticta citrichinensis</name>
    <dbReference type="NCBI Taxonomy" id="1130410"/>
    <lineage>
        <taxon>Eukaryota</taxon>
        <taxon>Fungi</taxon>
        <taxon>Dikarya</taxon>
        <taxon>Ascomycota</taxon>
        <taxon>Pezizomycotina</taxon>
        <taxon>Dothideomycetes</taxon>
        <taxon>Dothideomycetes incertae sedis</taxon>
        <taxon>Botryosphaeriales</taxon>
        <taxon>Phyllostictaceae</taxon>
        <taxon>Phyllosticta</taxon>
    </lineage>
</organism>
<evidence type="ECO:0000313" key="3">
    <source>
        <dbReference type="Proteomes" id="UP001456524"/>
    </source>
</evidence>
<dbReference type="EMBL" id="JBBWUH010000008">
    <property type="protein sequence ID" value="KAK8159128.1"/>
    <property type="molecule type" value="Genomic_DNA"/>
</dbReference>
<proteinExistence type="predicted"/>
<feature type="chain" id="PRO_5046302068" description="Secreted protein" evidence="1">
    <location>
        <begin position="19"/>
        <end position="128"/>
    </location>
</feature>
<sequence>MVVMVVVVVVALTTPTIGKNPIHTVILAARRSQALSHAASLCRNLTLLRCLTRRRHEHVGIITRAGAFLAGSRVDVPCPSVCLFVCCVKSMEGDGEKLLYHAWTDLSVCSSAAAAAVPPSLPDARLSS</sequence>
<keyword evidence="3" id="KW-1185">Reference proteome</keyword>
<evidence type="ECO:0008006" key="4">
    <source>
        <dbReference type="Google" id="ProtNLM"/>
    </source>
</evidence>
<gene>
    <name evidence="2" type="ORF">IWX90DRAFT_290656</name>
</gene>
<reference evidence="2 3" key="1">
    <citation type="journal article" date="2022" name="G3 (Bethesda)">
        <title>Enemy or ally: a genomic approach to elucidate the lifestyle of Phyllosticta citrichinaensis.</title>
        <authorList>
            <person name="Buijs V.A."/>
            <person name="Groenewald J.Z."/>
            <person name="Haridas S."/>
            <person name="LaButti K.M."/>
            <person name="Lipzen A."/>
            <person name="Martin F.M."/>
            <person name="Barry K."/>
            <person name="Grigoriev I.V."/>
            <person name="Crous P.W."/>
            <person name="Seidl M.F."/>
        </authorList>
    </citation>
    <scope>NUCLEOTIDE SEQUENCE [LARGE SCALE GENOMIC DNA]</scope>
    <source>
        <strain evidence="2 3">CBS 129764</strain>
    </source>
</reference>
<name>A0ABR1XJZ3_9PEZI</name>
<evidence type="ECO:0000256" key="1">
    <source>
        <dbReference type="SAM" id="SignalP"/>
    </source>
</evidence>
<evidence type="ECO:0000313" key="2">
    <source>
        <dbReference type="EMBL" id="KAK8159128.1"/>
    </source>
</evidence>
<feature type="signal peptide" evidence="1">
    <location>
        <begin position="1"/>
        <end position="18"/>
    </location>
</feature>
<accession>A0ABR1XJZ3</accession>
<protein>
    <recommendedName>
        <fullName evidence="4">Secreted protein</fullName>
    </recommendedName>
</protein>
<keyword evidence="1" id="KW-0732">Signal</keyword>
<comment type="caution">
    <text evidence="2">The sequence shown here is derived from an EMBL/GenBank/DDBJ whole genome shotgun (WGS) entry which is preliminary data.</text>
</comment>
<dbReference type="Proteomes" id="UP001456524">
    <property type="component" value="Unassembled WGS sequence"/>
</dbReference>